<gene>
    <name evidence="2" type="ORF">ASEP1449_LOCUS14032</name>
</gene>
<name>A0A7S2UK47_9STRA</name>
<feature type="compositionally biased region" description="Polar residues" evidence="1">
    <location>
        <begin position="1"/>
        <end position="30"/>
    </location>
</feature>
<reference evidence="2" key="1">
    <citation type="submission" date="2021-01" db="EMBL/GenBank/DDBJ databases">
        <authorList>
            <person name="Corre E."/>
            <person name="Pelletier E."/>
            <person name="Niang G."/>
            <person name="Scheremetjew M."/>
            <person name="Finn R."/>
            <person name="Kale V."/>
            <person name="Holt S."/>
            <person name="Cochrane G."/>
            <person name="Meng A."/>
            <person name="Brown T."/>
            <person name="Cohen L."/>
        </authorList>
    </citation>
    <scope>NUCLEOTIDE SEQUENCE</scope>
    <source>
        <strain evidence="2">CCMP2084</strain>
    </source>
</reference>
<dbReference type="AlphaFoldDB" id="A0A7S2UK47"/>
<evidence type="ECO:0000256" key="1">
    <source>
        <dbReference type="SAM" id="MobiDB-lite"/>
    </source>
</evidence>
<feature type="region of interest" description="Disordered" evidence="1">
    <location>
        <begin position="273"/>
        <end position="301"/>
    </location>
</feature>
<organism evidence="2">
    <name type="scientific">Attheya septentrionalis</name>
    <dbReference type="NCBI Taxonomy" id="420275"/>
    <lineage>
        <taxon>Eukaryota</taxon>
        <taxon>Sar</taxon>
        <taxon>Stramenopiles</taxon>
        <taxon>Ochrophyta</taxon>
        <taxon>Bacillariophyta</taxon>
        <taxon>Coscinodiscophyceae</taxon>
        <taxon>Chaetocerotophycidae</taxon>
        <taxon>Chaetocerotales</taxon>
        <taxon>Attheyaceae</taxon>
        <taxon>Attheya</taxon>
    </lineage>
</organism>
<protein>
    <submittedName>
        <fullName evidence="2">Uncharacterized protein</fullName>
    </submittedName>
</protein>
<feature type="region of interest" description="Disordered" evidence="1">
    <location>
        <begin position="145"/>
        <end position="176"/>
    </location>
</feature>
<accession>A0A7S2UK47</accession>
<feature type="compositionally biased region" description="Polar residues" evidence="1">
    <location>
        <begin position="165"/>
        <end position="176"/>
    </location>
</feature>
<sequence>MSSYNSSDRPRSRSGSHGSYINASPGSASRSHARSMTLDDDPQGESSASASDLFGLSRAEIDQVDRMAHEFHLTQEEVMEQYRIMEELQTSHSQMYPDIPTTTPAPTPAPTPTSTATATIRTNYNMAVPTSGHGVVSYDPNTIKRSAKKKGEEKRYVTRRGNNGDMDTSGNLTENTSPRATTIVRLADPPAHFYTQASSTLGYGAPSSSGVEDEDNTDAVSLTMSQVAGTRGLFPPKPKDAKCQRPLGSRIRKNLTVMPLRDRVRKCESVVPINQNQNNSDDPIRTQPGMVPPSCMSNPRAHGTSRNLLRLPCDSCGQTLVVPKQAILVTCHTCLHVRPASLSSSWY</sequence>
<evidence type="ECO:0000313" key="2">
    <source>
        <dbReference type="EMBL" id="CAD9822198.1"/>
    </source>
</evidence>
<feature type="region of interest" description="Disordered" evidence="1">
    <location>
        <begin position="1"/>
        <end position="53"/>
    </location>
</feature>
<proteinExistence type="predicted"/>
<dbReference type="EMBL" id="HBHQ01020827">
    <property type="protein sequence ID" value="CAD9822198.1"/>
    <property type="molecule type" value="Transcribed_RNA"/>
</dbReference>